<proteinExistence type="predicted"/>
<keyword evidence="2" id="KW-1185">Reference proteome</keyword>
<dbReference type="EMBL" id="ANNX02000017">
    <property type="protein sequence ID" value="KYC42744.1"/>
    <property type="molecule type" value="Genomic_DNA"/>
</dbReference>
<dbReference type="AlphaFoldDB" id="A0A139XDH0"/>
<dbReference type="STRING" id="128403.WA1_15515"/>
<evidence type="ECO:0000313" key="2">
    <source>
        <dbReference type="Proteomes" id="UP000076925"/>
    </source>
</evidence>
<evidence type="ECO:0000313" key="1">
    <source>
        <dbReference type="EMBL" id="KYC42744.1"/>
    </source>
</evidence>
<organism evidence="1 2">
    <name type="scientific">Scytonema hofmannii PCC 7110</name>
    <dbReference type="NCBI Taxonomy" id="128403"/>
    <lineage>
        <taxon>Bacteria</taxon>
        <taxon>Bacillati</taxon>
        <taxon>Cyanobacteriota</taxon>
        <taxon>Cyanophyceae</taxon>
        <taxon>Nostocales</taxon>
        <taxon>Scytonemataceae</taxon>
        <taxon>Scytonema</taxon>
    </lineage>
</organism>
<reference evidence="1 2" key="1">
    <citation type="journal article" date="2013" name="Genome Biol. Evol.">
        <title>Genomes of Stigonematalean cyanobacteria (subsection V) and the evolution of oxygenic photosynthesis from prokaryotes to plastids.</title>
        <authorList>
            <person name="Dagan T."/>
            <person name="Roettger M."/>
            <person name="Stucken K."/>
            <person name="Landan G."/>
            <person name="Koch R."/>
            <person name="Major P."/>
            <person name="Gould S.B."/>
            <person name="Goremykin V.V."/>
            <person name="Rippka R."/>
            <person name="Tandeau de Marsac N."/>
            <person name="Gugger M."/>
            <person name="Lockhart P.J."/>
            <person name="Allen J.F."/>
            <person name="Brune I."/>
            <person name="Maus I."/>
            <person name="Puhler A."/>
            <person name="Martin W.F."/>
        </authorList>
    </citation>
    <scope>NUCLEOTIDE SEQUENCE [LARGE SCALE GENOMIC DNA]</scope>
    <source>
        <strain evidence="1 2">PCC 7110</strain>
    </source>
</reference>
<protein>
    <recommendedName>
        <fullName evidence="3">Na-Ca exchanger/integrin-beta4</fullName>
    </recommendedName>
</protein>
<name>A0A139XDH0_9CYAN</name>
<sequence>MNISKYLSMINNPVITLKDFQPTNTSFDTQIQQISQEEIMRLLKSFEPLPRDINDFLLAATNTNIELQIGSDFLNLNFWGEVDIRGMLENLSVNLGFKKNNDLFSVFPVWNPSLNIMGFDTSNLSYQVTIPDVNPKNIIRLFNHLGGMTLPDAFKLKLESRENVALILSNTGIYLKFINNFNFNLEDIFIFDTNVPYMKMAIDGIISGIFDKPEIELSEPKIGFFKKERGVEFSLEGLLNCQKVHLKFENETTLTYKLSKDIDFACLTSGIPILKSLQLMNPELIITNFSHCFTHSELGRISLSEGFNFIGDTNFANIHANFANFLHSQLGVSCLKVYISFNPVGLVNLTGNIQRNILLYSLNDFNATFSNLLIGLDIGSDLKPSFGVTGNLAIQGYDPTQNGEPVLFLAGKLVLEPESISACFFQEGQNSWYNPYGLMGTELRNIGFQGGGTYLPPYFDNFGFIGDLKWQDIDLEVAFLLDTNDPKKLAFILTTYQPVNLVDLWQGPIASGVLKQASSSIGLVNKTLEFLNTFLDLNIESIDRHGDGKLDPLVKYVLFPTTIASQPISEGLEINGKMTAWGHEATLILQGDKTFSKVEGSLNVPEIDLGFLKIGGTNDNSLDLALKVTPNQQYLMGDGYVKLLDNEIANVEFQITPTNAVFKNFDLSLANLVAIDVDTLSIELKSGCGSGTGTILVLGNTLAGCTFNVTKDSLTLKNTKLNLAGFLTVDIPTLTVSLTNRSASGEANIAAFNQSLGRGILSFNTQKVTLDKVSLGLGEILKLNVPSFKLDLTNKKIFGIGDITLLGKQFTSSGISLNQSGFQAKSDINFGILAFSGATVTLNKKTNGNIDNSASIAGNLKFLGYNFANVTAGVNSSRLTISGSFNFGVLMLKGANNKKNAIITINKAKNELYSSVSIAGSFYLLGKELTSIAVSERGKSLKVFGIKIIGKADNN</sequence>
<evidence type="ECO:0008006" key="3">
    <source>
        <dbReference type="Google" id="ProtNLM"/>
    </source>
</evidence>
<accession>A0A139XDH0</accession>
<comment type="caution">
    <text evidence="1">The sequence shown here is derived from an EMBL/GenBank/DDBJ whole genome shotgun (WGS) entry which is preliminary data.</text>
</comment>
<dbReference type="Proteomes" id="UP000076925">
    <property type="component" value="Unassembled WGS sequence"/>
</dbReference>
<gene>
    <name evidence="1" type="ORF">WA1_15515</name>
</gene>